<evidence type="ECO:0000259" key="6">
    <source>
        <dbReference type="Pfam" id="PF14737"/>
    </source>
</evidence>
<evidence type="ECO:0000256" key="4">
    <source>
        <dbReference type="SAM" id="SignalP"/>
    </source>
</evidence>
<name>A0A6P8AY32_PYRGI</name>
<evidence type="ECO:0000313" key="7">
    <source>
        <dbReference type="Proteomes" id="UP000515153"/>
    </source>
</evidence>
<dbReference type="RefSeq" id="XP_030979777.1">
    <property type="nucleotide sequence ID" value="XM_031130315.1"/>
</dbReference>
<dbReference type="AlphaFoldDB" id="A0A6P8AY32"/>
<reference evidence="8" key="3">
    <citation type="submission" date="2025-08" db="UniProtKB">
        <authorList>
            <consortium name="RefSeq"/>
        </authorList>
    </citation>
    <scope>IDENTIFICATION</scope>
    <source>
        <strain evidence="8">NI907</strain>
    </source>
</reference>
<gene>
    <name evidence="8" type="ORF">PgNI_10342</name>
</gene>
<keyword evidence="2" id="KW-0863">Zinc-finger</keyword>
<feature type="domain" description="MYND-type" evidence="5">
    <location>
        <begin position="52"/>
        <end position="85"/>
    </location>
</feature>
<dbReference type="Gene3D" id="6.10.140.2220">
    <property type="match status" value="1"/>
</dbReference>
<keyword evidence="3" id="KW-0862">Zinc</keyword>
<organism evidence="7 8">
    <name type="scientific">Pyricularia grisea</name>
    <name type="common">Crabgrass-specific blast fungus</name>
    <name type="synonym">Magnaporthe grisea</name>
    <dbReference type="NCBI Taxonomy" id="148305"/>
    <lineage>
        <taxon>Eukaryota</taxon>
        <taxon>Fungi</taxon>
        <taxon>Dikarya</taxon>
        <taxon>Ascomycota</taxon>
        <taxon>Pezizomycotina</taxon>
        <taxon>Sordariomycetes</taxon>
        <taxon>Sordariomycetidae</taxon>
        <taxon>Magnaporthales</taxon>
        <taxon>Pyriculariaceae</taxon>
        <taxon>Pyricularia</taxon>
    </lineage>
</organism>
<keyword evidence="4" id="KW-0732">Signal</keyword>
<evidence type="ECO:0000256" key="1">
    <source>
        <dbReference type="ARBA" id="ARBA00022723"/>
    </source>
</evidence>
<feature type="chain" id="PRO_5028380210" evidence="4">
    <location>
        <begin position="19"/>
        <end position="624"/>
    </location>
</feature>
<dbReference type="Pfam" id="PF14737">
    <property type="entry name" value="DUF4470"/>
    <property type="match status" value="1"/>
</dbReference>
<dbReference type="GeneID" id="41965223"/>
<evidence type="ECO:0000313" key="8">
    <source>
        <dbReference type="RefSeq" id="XP_030979777.1"/>
    </source>
</evidence>
<dbReference type="Pfam" id="PF01753">
    <property type="entry name" value="zf-MYND"/>
    <property type="match status" value="1"/>
</dbReference>
<dbReference type="KEGG" id="pgri:PgNI_10342"/>
<reference evidence="7 8" key="1">
    <citation type="journal article" date="2019" name="Mol. Biol. Evol.">
        <title>Blast fungal genomes show frequent chromosomal changes, gene gains and losses, and effector gene turnover.</title>
        <authorList>
            <person name="Gomez Luciano L.B."/>
            <person name="Jason Tsai I."/>
            <person name="Chuma I."/>
            <person name="Tosa Y."/>
            <person name="Chen Y.H."/>
            <person name="Li J.Y."/>
            <person name="Li M.Y."/>
            <person name="Jade Lu M.Y."/>
            <person name="Nakayashiki H."/>
            <person name="Li W.H."/>
        </authorList>
    </citation>
    <scope>NUCLEOTIDE SEQUENCE [LARGE SCALE GENOMIC DNA]</scope>
    <source>
        <strain evidence="7 8">NI907</strain>
    </source>
</reference>
<accession>A0A6P8AY32</accession>
<proteinExistence type="predicted"/>
<reference evidence="8" key="2">
    <citation type="submission" date="2019-10" db="EMBL/GenBank/DDBJ databases">
        <authorList>
            <consortium name="NCBI Genome Project"/>
        </authorList>
    </citation>
    <scope>NUCLEOTIDE SEQUENCE</scope>
    <source>
        <strain evidence="8">NI907</strain>
    </source>
</reference>
<feature type="non-terminal residue" evidence="8">
    <location>
        <position position="1"/>
    </location>
</feature>
<dbReference type="InterPro" id="IPR027974">
    <property type="entry name" value="DUF4470"/>
</dbReference>
<evidence type="ECO:0000256" key="3">
    <source>
        <dbReference type="ARBA" id="ARBA00022833"/>
    </source>
</evidence>
<evidence type="ECO:0000256" key="2">
    <source>
        <dbReference type="ARBA" id="ARBA00022771"/>
    </source>
</evidence>
<dbReference type="GO" id="GO:0008270">
    <property type="term" value="F:zinc ion binding"/>
    <property type="evidence" value="ECO:0007669"/>
    <property type="project" value="UniProtKB-KW"/>
</dbReference>
<evidence type="ECO:0000259" key="5">
    <source>
        <dbReference type="Pfam" id="PF01753"/>
    </source>
</evidence>
<keyword evidence="7" id="KW-1185">Reference proteome</keyword>
<keyword evidence="1" id="KW-0479">Metal-binding</keyword>
<dbReference type="InterPro" id="IPR002893">
    <property type="entry name" value="Znf_MYND"/>
</dbReference>
<dbReference type="Proteomes" id="UP000515153">
    <property type="component" value="Chromosome VII"/>
</dbReference>
<feature type="domain" description="DUF4470" evidence="6">
    <location>
        <begin position="124"/>
        <end position="220"/>
    </location>
</feature>
<protein>
    <submittedName>
        <fullName evidence="8">Uncharacterized protein</fullName>
    </submittedName>
</protein>
<sequence>LLLTCRLVQLFLTRRANMATVKPVTASEAQRLPAHFACANHGSQNAKGKGACPNKAKLACVRCGLVAYCGNECKNAHAADHMKDCQSDMLKPTWEPRWIKQNRPPNFIGGSTPSISTFGATNYLWGNVPAIDLIKLTDNEGVGFKQDIDLLFAASGDLRNVILSIGQLPDQYKQAVTAVLNDKEFDVVARNAIMLLILATVEDKNEAADCVLHVFYSAFLTKSHMEILTNKIHPLVQDVCDKTSTKLKDAILAKTWTFGGADGRVQVRVVLSRGQWLDLLAMLKAPKKLKQTRAMDIRDRVVNARERIDYVDRHILCQLPNIRMGFQKFRVDGILLPFGASRTDFVLPNPTFFYKKHIWPMMDNADPFAGWPLPTVLDSCKGPAKEDAYGALYEYVLQRTSDCYDQLAKRKTSFELYCTDARLLGGLMGNKTFDRIDVSNICDAGYIGIENTIKLLGPMLKSTTVNEKATILGLFMNAVPEMINLRGDDFEARTEASGQIRKVMQYMDVSVQTMMSSAMFPQSVKMMELLTIKAASAVNTACDMDGAFDAYMEMKKFDNIALMNGFEIKKKNTLVDKWPMRFHFGGVTARAKRDFARLTSSHQTSLERYVEWKMTKNPVIEEIL</sequence>
<feature type="signal peptide" evidence="4">
    <location>
        <begin position="1"/>
        <end position="18"/>
    </location>
</feature>